<name>A0A364RJB1_9BACT</name>
<proteinExistence type="predicted"/>
<organism evidence="1 2">
    <name type="scientific">Pontibacter arcticus</name>
    <dbReference type="NCBI Taxonomy" id="2080288"/>
    <lineage>
        <taxon>Bacteria</taxon>
        <taxon>Pseudomonadati</taxon>
        <taxon>Bacteroidota</taxon>
        <taxon>Cytophagia</taxon>
        <taxon>Cytophagales</taxon>
        <taxon>Hymenobacteraceae</taxon>
        <taxon>Pontibacter</taxon>
    </lineage>
</organism>
<comment type="caution">
    <text evidence="1">The sequence shown here is derived from an EMBL/GenBank/DDBJ whole genome shotgun (WGS) entry which is preliminary data.</text>
</comment>
<dbReference type="EMBL" id="QMDV01000001">
    <property type="protein sequence ID" value="RAU84389.1"/>
    <property type="molecule type" value="Genomic_DNA"/>
</dbReference>
<gene>
    <name evidence="1" type="ORF">DP923_04945</name>
</gene>
<dbReference type="OrthoDB" id="9800461at2"/>
<reference evidence="1 2" key="1">
    <citation type="submission" date="2018-06" db="EMBL/GenBank/DDBJ databases">
        <authorList>
            <person name="Liu Z.-W."/>
        </authorList>
    </citation>
    <scope>NUCLEOTIDE SEQUENCE [LARGE SCALE GENOMIC DNA]</scope>
    <source>
        <strain evidence="1 2">2b14</strain>
    </source>
</reference>
<evidence type="ECO:0000313" key="1">
    <source>
        <dbReference type="EMBL" id="RAU84389.1"/>
    </source>
</evidence>
<evidence type="ECO:0008006" key="3">
    <source>
        <dbReference type="Google" id="ProtNLM"/>
    </source>
</evidence>
<reference evidence="1 2" key="2">
    <citation type="submission" date="2018-07" db="EMBL/GenBank/DDBJ databases">
        <title>Pontibacter sp. 2b14 genomic sequence and assembly.</title>
        <authorList>
            <person name="Du Z.-J."/>
        </authorList>
    </citation>
    <scope>NUCLEOTIDE SEQUENCE [LARGE SCALE GENOMIC DNA]</scope>
    <source>
        <strain evidence="1 2">2b14</strain>
    </source>
</reference>
<dbReference type="RefSeq" id="WP_112304669.1">
    <property type="nucleotide sequence ID" value="NZ_QMDV01000001.1"/>
</dbReference>
<dbReference type="AlphaFoldDB" id="A0A364RJB1"/>
<sequence>MAEQCLRQKLQLKPGTEVLVLNAPEEVKALLEKENLNIVTNQSEAARYKAVQLVVRSKAELIAWAPKTVAALLPESILWIAYPKKAAGFATDLTRDEGWALMQELGFVAVRQISLDATWSSVRFRQQHEQKKPSAFGLDLPGIDRIAKTATLPPDMQAALQEAGLLEHFEKLAFTHRKEYVVAVLQAKRPETRANRILKTVQALAASIAEK</sequence>
<keyword evidence="2" id="KW-1185">Reference proteome</keyword>
<evidence type="ECO:0000313" key="2">
    <source>
        <dbReference type="Proteomes" id="UP000251692"/>
    </source>
</evidence>
<protein>
    <recommendedName>
        <fullName evidence="3">Bacteriocin-protection, YdeI or OmpD-Associated</fullName>
    </recommendedName>
</protein>
<dbReference type="Pfam" id="PF13376">
    <property type="entry name" value="OmdA"/>
    <property type="match status" value="1"/>
</dbReference>
<accession>A0A364RJB1</accession>
<dbReference type="Proteomes" id="UP000251692">
    <property type="component" value="Unassembled WGS sequence"/>
</dbReference>